<keyword evidence="11" id="KW-0067">ATP-binding</keyword>
<dbReference type="InterPro" id="IPR035965">
    <property type="entry name" value="PAS-like_dom_sf"/>
</dbReference>
<dbReference type="PANTHER" id="PTHR45339">
    <property type="entry name" value="HYBRID SIGNAL TRANSDUCTION HISTIDINE KINASE J"/>
    <property type="match status" value="1"/>
</dbReference>
<organism evidence="32 33">
    <name type="scientific">Parapusillimonas granuli</name>
    <dbReference type="NCBI Taxonomy" id="380911"/>
    <lineage>
        <taxon>Bacteria</taxon>
        <taxon>Pseudomonadati</taxon>
        <taxon>Pseudomonadota</taxon>
        <taxon>Betaproteobacteria</taxon>
        <taxon>Burkholderiales</taxon>
        <taxon>Alcaligenaceae</taxon>
        <taxon>Parapusillimonas</taxon>
    </lineage>
</organism>
<evidence type="ECO:0000259" key="26">
    <source>
        <dbReference type="PROSITE" id="PS50109"/>
    </source>
</evidence>
<dbReference type="Gene3D" id="1.20.120.160">
    <property type="entry name" value="HPT domain"/>
    <property type="match status" value="1"/>
</dbReference>
<dbReference type="SUPFAM" id="SSF55874">
    <property type="entry name" value="ATPase domain of HSP90 chaperone/DNA topoisomerase II/histidine kinase"/>
    <property type="match status" value="1"/>
</dbReference>
<feature type="modified residue" description="4-aspartylphosphate" evidence="23">
    <location>
        <position position="697"/>
    </location>
</feature>
<dbReference type="SMART" id="SM00387">
    <property type="entry name" value="HATPase_c"/>
    <property type="match status" value="1"/>
</dbReference>
<evidence type="ECO:0000313" key="32">
    <source>
        <dbReference type="EMBL" id="NYT49500.1"/>
    </source>
</evidence>
<dbReference type="Pfam" id="PF01627">
    <property type="entry name" value="Hpt"/>
    <property type="match status" value="1"/>
</dbReference>
<keyword evidence="12 24" id="KW-1133">Transmembrane helix</keyword>
<evidence type="ECO:0000256" key="21">
    <source>
        <dbReference type="ARBA" id="ARBA00070616"/>
    </source>
</evidence>
<dbReference type="Gene3D" id="3.30.450.20">
    <property type="entry name" value="PAS domain"/>
    <property type="match status" value="1"/>
</dbReference>
<comment type="function">
    <text evidence="16">Member of the two-component regulatory system BvgS/BvgA. Phosphorylates BvgA via a four-step phosphorelay in response to environmental signals.</text>
</comment>
<evidence type="ECO:0000256" key="17">
    <source>
        <dbReference type="ARBA" id="ARBA00059827"/>
    </source>
</evidence>
<dbReference type="InterPro" id="IPR000014">
    <property type="entry name" value="PAS"/>
</dbReference>
<keyword evidence="5 23" id="KW-0597">Phosphoprotein</keyword>
<feature type="region of interest" description="Disordered" evidence="25">
    <location>
        <begin position="891"/>
        <end position="910"/>
    </location>
</feature>
<gene>
    <name evidence="32" type="ORF">H0A72_09305</name>
</gene>
<dbReference type="Pfam" id="PF00072">
    <property type="entry name" value="Response_reg"/>
    <property type="match status" value="1"/>
</dbReference>
<reference evidence="32 33" key="1">
    <citation type="submission" date="2020-07" db="EMBL/GenBank/DDBJ databases">
        <title>Taxonomic revisions and descriptions of new bacterial species based on genomic comparisons in the high-G+C-content subgroup of the family Alcaligenaceae.</title>
        <authorList>
            <person name="Szabo A."/>
            <person name="Felfoldi T."/>
        </authorList>
    </citation>
    <scope>NUCLEOTIDE SEQUENCE [LARGE SCALE GENOMIC DNA]</scope>
    <source>
        <strain evidence="32 33">LMG 24012</strain>
    </source>
</reference>
<evidence type="ECO:0000256" key="7">
    <source>
        <dbReference type="ARBA" id="ARBA00022692"/>
    </source>
</evidence>
<sequence length="986" mass="106495">MWEIGKMFIDPSLDLPYIDGSHNLGLVTLSVLVAVFCSVMSLLTARIARGSDLTLHRQIAIGTGAIALGGGIWTMHFIGMLSFELCAAVSYDPTVTMLSVLPSLAASWVALQILSRKDVRGWPLVLGGVLVGLGIVTMHYNGMAAMRMTPILRYDPLVFSLSVVLAIALAILALWVHFGLRLARLRPLPRLVLSGTVMGAAISGMHYTGMAAARFIGTPEDALNAVLINNTFVSLWLSTFTITVTVLVTSVNGLIRYRQLYRKMEDSESSIRAIVDTAVDGIITINHHGLIRAFNQSAERLFGWKESEVIGRNIKMLMPEPYQSEHDGYLHNYMSSGKPKIIGSGREVTGLRKDGSLMPMRLAVGQVNLPGAPLFVGFVTDITAQRELESSLREAAERAEQAASAKTAFLANMSHEIRTPMNSIIGFTELLLKDQLTPEQRGYLNIVRKSSHSLLGLLNNILDTIKLEKAAVKVESIDFSLKELAVQIINSLSLNASAKGLLLSFHYPDDMGEYFVGDPLRIQQVLTNLIGNAIKFTEQGAVTVEFSHEAGVVHIAVKDTGIGMSPEQVESIFDPFTQADVSISRRFGGTGLGTTISRQLVKLMQGTIHVDSAPGQGSTFHIRLPLPTGRRPDPVAPNASALALPPLNILIADDVEQNLELLTLILLKSGHDVTSARDGEEVLRKFQQGRYDVALIDIHMPRVDGLTATRRIRELERLQDLPATPIIALTASVMDADRHAARAAGMDGFAVKPLDAVQLTAEIARVLKLAPPEAAAGPESDEDLPDAQIDWAAGVALWGGEQRLMDAATGFLAAVDQRHPLPDGSAPIADWPSVRDSLHGIRGAAGNLSMPGIARHAAALEEALRAGLVDDLAPRIARLKRMLAMASQELRERRAAGPQEPPQADSASAAGLPPAAAAHIEHALAQLERHEIDDASLQPIFASLRAHGAARLHAQLSEALDSFDFDRARTLLREAASVLQARPSDK</sequence>
<dbReference type="InterPro" id="IPR013767">
    <property type="entry name" value="PAS_fold"/>
</dbReference>
<proteinExistence type="predicted"/>
<dbReference type="EMBL" id="JACCEM010000004">
    <property type="protein sequence ID" value="NYT49500.1"/>
    <property type="molecule type" value="Genomic_DNA"/>
</dbReference>
<dbReference type="SUPFAM" id="SSF47384">
    <property type="entry name" value="Homodimeric domain of signal transducing histidine kinase"/>
    <property type="match status" value="1"/>
</dbReference>
<dbReference type="GO" id="GO:0000155">
    <property type="term" value="F:phosphorelay sensor kinase activity"/>
    <property type="evidence" value="ECO:0007669"/>
    <property type="project" value="InterPro"/>
</dbReference>
<dbReference type="Pfam" id="PF00989">
    <property type="entry name" value="PAS"/>
    <property type="match status" value="1"/>
</dbReference>
<evidence type="ECO:0000256" key="24">
    <source>
        <dbReference type="PROSITE-ProRule" id="PRU00244"/>
    </source>
</evidence>
<keyword evidence="13" id="KW-0902">Two-component regulatory system</keyword>
<dbReference type="PROSITE" id="PS50894">
    <property type="entry name" value="HPT"/>
    <property type="match status" value="1"/>
</dbReference>
<feature type="domain" description="PAS" evidence="28">
    <location>
        <begin position="267"/>
        <end position="337"/>
    </location>
</feature>
<dbReference type="SMART" id="SM00448">
    <property type="entry name" value="REC"/>
    <property type="match status" value="1"/>
</dbReference>
<accession>A0A853G3B3</accession>
<keyword evidence="7 24" id="KW-0812">Transmembrane</keyword>
<feature type="transmembrane region" description="Helical" evidence="24">
    <location>
        <begin position="59"/>
        <end position="83"/>
    </location>
</feature>
<feature type="transmembrane region" description="Helical" evidence="24">
    <location>
        <begin position="160"/>
        <end position="180"/>
    </location>
</feature>
<keyword evidence="6" id="KW-0808">Transferase</keyword>
<evidence type="ECO:0000259" key="30">
    <source>
        <dbReference type="PROSITE" id="PS50894"/>
    </source>
</evidence>
<dbReference type="InterPro" id="IPR001789">
    <property type="entry name" value="Sig_transdc_resp-reg_receiver"/>
</dbReference>
<dbReference type="Gene3D" id="3.40.50.2300">
    <property type="match status" value="1"/>
</dbReference>
<dbReference type="SMART" id="SM00388">
    <property type="entry name" value="HisKA"/>
    <property type="match status" value="1"/>
</dbReference>
<evidence type="ECO:0000256" key="15">
    <source>
        <dbReference type="ARBA" id="ARBA00023136"/>
    </source>
</evidence>
<comment type="subunit">
    <text evidence="18">At low DSF concentrations, interacts with RpfF.</text>
</comment>
<dbReference type="PROSITE" id="PS50924">
    <property type="entry name" value="MHYT"/>
    <property type="match status" value="1"/>
</dbReference>
<dbReference type="EC" id="2.7.13.3" evidence="3"/>
<dbReference type="PROSITE" id="PS50112">
    <property type="entry name" value="PAS"/>
    <property type="match status" value="1"/>
</dbReference>
<dbReference type="InterPro" id="IPR003661">
    <property type="entry name" value="HisK_dim/P_dom"/>
</dbReference>
<dbReference type="Pfam" id="PF02518">
    <property type="entry name" value="HATPase_c"/>
    <property type="match status" value="1"/>
</dbReference>
<evidence type="ECO:0000256" key="14">
    <source>
        <dbReference type="ARBA" id="ARBA00023026"/>
    </source>
</evidence>
<keyword evidence="33" id="KW-1185">Reference proteome</keyword>
<dbReference type="PROSITE" id="PS50109">
    <property type="entry name" value="HIS_KIN"/>
    <property type="match status" value="1"/>
</dbReference>
<dbReference type="SMART" id="SM00091">
    <property type="entry name" value="PAS"/>
    <property type="match status" value="1"/>
</dbReference>
<evidence type="ECO:0000256" key="10">
    <source>
        <dbReference type="ARBA" id="ARBA00022777"/>
    </source>
</evidence>
<evidence type="ECO:0000256" key="3">
    <source>
        <dbReference type="ARBA" id="ARBA00012438"/>
    </source>
</evidence>
<dbReference type="InterPro" id="IPR003594">
    <property type="entry name" value="HATPase_dom"/>
</dbReference>
<name>A0A853G3B3_9BURK</name>
<feature type="transmembrane region" description="Helical" evidence="24">
    <location>
        <begin position="233"/>
        <end position="255"/>
    </location>
</feature>
<evidence type="ECO:0000256" key="11">
    <source>
        <dbReference type="ARBA" id="ARBA00022840"/>
    </source>
</evidence>
<feature type="domain" description="Response regulatory" evidence="27">
    <location>
        <begin position="648"/>
        <end position="767"/>
    </location>
</feature>
<dbReference type="CDD" id="cd17546">
    <property type="entry name" value="REC_hyHK_CKI1_RcsC-like"/>
    <property type="match status" value="1"/>
</dbReference>
<dbReference type="CDD" id="cd16922">
    <property type="entry name" value="HATPase_EvgS-ArcB-TorS-like"/>
    <property type="match status" value="1"/>
</dbReference>
<evidence type="ECO:0000256" key="6">
    <source>
        <dbReference type="ARBA" id="ARBA00022679"/>
    </source>
</evidence>
<keyword evidence="4" id="KW-1003">Cell membrane</keyword>
<dbReference type="FunFam" id="3.30.565.10:FF:000010">
    <property type="entry name" value="Sensor histidine kinase RcsC"/>
    <property type="match status" value="1"/>
</dbReference>
<dbReference type="Gene3D" id="1.10.287.130">
    <property type="match status" value="1"/>
</dbReference>
<dbReference type="Proteomes" id="UP000559809">
    <property type="component" value="Unassembled WGS sequence"/>
</dbReference>
<dbReference type="InterPro" id="IPR005467">
    <property type="entry name" value="His_kinase_dom"/>
</dbReference>
<evidence type="ECO:0000256" key="19">
    <source>
        <dbReference type="ARBA" id="ARBA00068150"/>
    </source>
</evidence>
<evidence type="ECO:0000256" key="5">
    <source>
        <dbReference type="ARBA" id="ARBA00022553"/>
    </source>
</evidence>
<evidence type="ECO:0000256" key="18">
    <source>
        <dbReference type="ARBA" id="ARBA00064003"/>
    </source>
</evidence>
<dbReference type="InterPro" id="IPR008207">
    <property type="entry name" value="Sig_transdc_His_kin_Hpt_dom"/>
</dbReference>
<dbReference type="GO" id="GO:0005886">
    <property type="term" value="C:plasma membrane"/>
    <property type="evidence" value="ECO:0007669"/>
    <property type="project" value="UniProtKB-SubCell"/>
</dbReference>
<dbReference type="Gene3D" id="3.30.565.10">
    <property type="entry name" value="Histidine kinase-like ATPase, C-terminal domain"/>
    <property type="match status" value="1"/>
</dbReference>
<feature type="transmembrane region" description="Helical" evidence="24">
    <location>
        <begin position="24"/>
        <end position="47"/>
    </location>
</feature>
<evidence type="ECO:0000256" key="25">
    <source>
        <dbReference type="SAM" id="MobiDB-lite"/>
    </source>
</evidence>
<dbReference type="InterPro" id="IPR000700">
    <property type="entry name" value="PAS-assoc_C"/>
</dbReference>
<dbReference type="SUPFAM" id="SSF55785">
    <property type="entry name" value="PYP-like sensor domain (PAS domain)"/>
    <property type="match status" value="1"/>
</dbReference>
<evidence type="ECO:0000256" key="8">
    <source>
        <dbReference type="ARBA" id="ARBA00022729"/>
    </source>
</evidence>
<evidence type="ECO:0000256" key="13">
    <source>
        <dbReference type="ARBA" id="ARBA00023012"/>
    </source>
</evidence>
<dbReference type="SUPFAM" id="SSF47226">
    <property type="entry name" value="Histidine-containing phosphotransfer domain, HPT domain"/>
    <property type="match status" value="1"/>
</dbReference>
<evidence type="ECO:0000259" key="28">
    <source>
        <dbReference type="PROSITE" id="PS50112"/>
    </source>
</evidence>
<evidence type="ECO:0000256" key="4">
    <source>
        <dbReference type="ARBA" id="ARBA00022475"/>
    </source>
</evidence>
<feature type="transmembrane region" description="Helical" evidence="24">
    <location>
        <begin position="121"/>
        <end position="140"/>
    </location>
</feature>
<dbReference type="SUPFAM" id="SSF52172">
    <property type="entry name" value="CheY-like"/>
    <property type="match status" value="1"/>
</dbReference>
<dbReference type="CDD" id="cd00082">
    <property type="entry name" value="HisKA"/>
    <property type="match status" value="1"/>
</dbReference>
<dbReference type="FunFam" id="3.30.450.20:FF:000060">
    <property type="entry name" value="Sensor protein FixL"/>
    <property type="match status" value="1"/>
</dbReference>
<dbReference type="PRINTS" id="PR00344">
    <property type="entry name" value="BCTRLSENSOR"/>
</dbReference>
<dbReference type="InterPro" id="IPR011006">
    <property type="entry name" value="CheY-like_superfamily"/>
</dbReference>
<dbReference type="InterPro" id="IPR036641">
    <property type="entry name" value="HPT_dom_sf"/>
</dbReference>
<dbReference type="Pfam" id="PF03707">
    <property type="entry name" value="MHYT"/>
    <property type="match status" value="3"/>
</dbReference>
<keyword evidence="9" id="KW-0547">Nucleotide-binding</keyword>
<feature type="domain" description="HPt" evidence="30">
    <location>
        <begin position="800"/>
        <end position="893"/>
    </location>
</feature>
<feature type="domain" description="PAC" evidence="29">
    <location>
        <begin position="344"/>
        <end position="394"/>
    </location>
</feature>
<dbReference type="PANTHER" id="PTHR45339:SF1">
    <property type="entry name" value="HYBRID SIGNAL TRANSDUCTION HISTIDINE KINASE J"/>
    <property type="match status" value="1"/>
</dbReference>
<evidence type="ECO:0000259" key="29">
    <source>
        <dbReference type="PROSITE" id="PS50113"/>
    </source>
</evidence>
<keyword evidence="15 24" id="KW-0472">Membrane</keyword>
<feature type="domain" description="Histidine kinase" evidence="26">
    <location>
        <begin position="412"/>
        <end position="628"/>
    </location>
</feature>
<dbReference type="AlphaFoldDB" id="A0A853G3B3"/>
<evidence type="ECO:0000259" key="27">
    <source>
        <dbReference type="PROSITE" id="PS50110"/>
    </source>
</evidence>
<comment type="caution">
    <text evidence="32">The sequence shown here is derived from an EMBL/GenBank/DDBJ whole genome shotgun (WGS) entry which is preliminary data.</text>
</comment>
<feature type="transmembrane region" description="Helical" evidence="24">
    <location>
        <begin position="192"/>
        <end position="213"/>
    </location>
</feature>
<comment type="subcellular location">
    <subcellularLocation>
        <location evidence="2">Cell membrane</location>
        <topology evidence="2">Multi-pass membrane protein</topology>
    </subcellularLocation>
</comment>
<keyword evidence="10" id="KW-0418">Kinase</keyword>
<evidence type="ECO:0000256" key="2">
    <source>
        <dbReference type="ARBA" id="ARBA00004651"/>
    </source>
</evidence>
<dbReference type="Pfam" id="PF00512">
    <property type="entry name" value="HisKA"/>
    <property type="match status" value="1"/>
</dbReference>
<dbReference type="PROSITE" id="PS50110">
    <property type="entry name" value="RESPONSE_REGULATORY"/>
    <property type="match status" value="1"/>
</dbReference>
<protein>
    <recommendedName>
        <fullName evidence="21">Sensor protein FixL</fullName>
        <ecNumber evidence="3">2.7.13.3</ecNumber>
    </recommendedName>
    <alternativeName>
        <fullName evidence="19">Sensory/regulatory protein RpfC</fullName>
    </alternativeName>
    <alternativeName>
        <fullName evidence="20">Virulence sensor protein BvgS</fullName>
    </alternativeName>
</protein>
<keyword evidence="8" id="KW-0732">Signal</keyword>
<dbReference type="GO" id="GO:0006355">
    <property type="term" value="P:regulation of DNA-templated transcription"/>
    <property type="evidence" value="ECO:0007669"/>
    <property type="project" value="InterPro"/>
</dbReference>
<dbReference type="CDD" id="cd00130">
    <property type="entry name" value="PAS"/>
    <property type="match status" value="1"/>
</dbReference>
<dbReference type="NCBIfam" id="TIGR00229">
    <property type="entry name" value="sensory_box"/>
    <property type="match status" value="1"/>
</dbReference>
<comment type="function">
    <text evidence="17">Putative oxygen sensor; modulates the activity of FixJ, a transcriptional activator of nitrogen fixation fixK gene. FixL probably acts as a kinase that phosphorylates FixJ.</text>
</comment>
<feature type="domain" description="MHYT" evidence="31">
    <location>
        <begin position="22"/>
        <end position="216"/>
    </location>
</feature>
<evidence type="ECO:0000256" key="22">
    <source>
        <dbReference type="PROSITE-ProRule" id="PRU00110"/>
    </source>
</evidence>
<dbReference type="InterPro" id="IPR005330">
    <property type="entry name" value="MHYT_dom"/>
</dbReference>
<dbReference type="FunFam" id="1.10.287.130:FF:000002">
    <property type="entry name" value="Two-component osmosensing histidine kinase"/>
    <property type="match status" value="1"/>
</dbReference>
<keyword evidence="14" id="KW-0843">Virulence</keyword>
<feature type="transmembrane region" description="Helical" evidence="24">
    <location>
        <begin position="95"/>
        <end position="114"/>
    </location>
</feature>
<dbReference type="GO" id="GO:0005524">
    <property type="term" value="F:ATP binding"/>
    <property type="evidence" value="ECO:0007669"/>
    <property type="project" value="UniProtKB-KW"/>
</dbReference>
<evidence type="ECO:0000256" key="9">
    <source>
        <dbReference type="ARBA" id="ARBA00022741"/>
    </source>
</evidence>
<evidence type="ECO:0000256" key="1">
    <source>
        <dbReference type="ARBA" id="ARBA00000085"/>
    </source>
</evidence>
<dbReference type="InterPro" id="IPR036097">
    <property type="entry name" value="HisK_dim/P_sf"/>
</dbReference>
<dbReference type="PROSITE" id="PS50113">
    <property type="entry name" value="PAC"/>
    <property type="match status" value="1"/>
</dbReference>
<evidence type="ECO:0000259" key="31">
    <source>
        <dbReference type="PROSITE" id="PS50924"/>
    </source>
</evidence>
<evidence type="ECO:0000256" key="20">
    <source>
        <dbReference type="ARBA" id="ARBA00070152"/>
    </source>
</evidence>
<dbReference type="InterPro" id="IPR004358">
    <property type="entry name" value="Sig_transdc_His_kin-like_C"/>
</dbReference>
<comment type="catalytic activity">
    <reaction evidence="1">
        <text>ATP + protein L-histidine = ADP + protein N-phospho-L-histidine.</text>
        <dbReference type="EC" id="2.7.13.3"/>
    </reaction>
</comment>
<evidence type="ECO:0000256" key="23">
    <source>
        <dbReference type="PROSITE-ProRule" id="PRU00169"/>
    </source>
</evidence>
<feature type="modified residue" description="Phosphohistidine" evidence="22">
    <location>
        <position position="839"/>
    </location>
</feature>
<evidence type="ECO:0000256" key="16">
    <source>
        <dbReference type="ARBA" id="ARBA00058004"/>
    </source>
</evidence>
<evidence type="ECO:0000313" key="33">
    <source>
        <dbReference type="Proteomes" id="UP000559809"/>
    </source>
</evidence>
<evidence type="ECO:0000256" key="12">
    <source>
        <dbReference type="ARBA" id="ARBA00022989"/>
    </source>
</evidence>
<dbReference type="InterPro" id="IPR036890">
    <property type="entry name" value="HATPase_C_sf"/>
</dbReference>